<dbReference type="InterPro" id="IPR057135">
    <property type="entry name" value="At4g27190-like_LRR"/>
</dbReference>
<sequence>MEVVGAAVGALVATTSELLCSCVSSKTNTTFNLHSNLAAVEQEMKSLTDRIKEVKGGTEAAEKEGNKIRSEVVTWLQDVKTLQPGVDANQGQMVNNKKPSRCFLNCKKRYRESREVEKTLEEIKRLLLVAEKFNYDVVCPTRVPRAVEHIPGPSIRGQTTASKKLDEIRKALDDGFKRIGIWGLGGVGKTTLVKNLNNELKKASTKPFGIVIWAIVSKNVVIKNVQKQIAERLNLEVKMEESVQRMASRLYERLENEEKFLLILDDVWAKIDLDTLGVPGPDVHKGCKIILTSRLKEVCRTMTTNLEIKIEVLNDVEAWQLFCQKAGDVARLEEIKPLAEAIVKECCRLPLAIITVGAAMRKKTKVELWKHALNQLQRSVPSIEGIEAEVYKPLRLSYDSLQGNNIKSCFLYCCLFPEDFEISIRDLVRYWRAEGLIGEGQNWEGMDEGISLIENLKDSCLLEDGPYSETVKMHDVVRDVAIWISSTSEDGCKSLVRSGIGLSEISVGEFSNSNSLDRVSFMGNYITRLPDCMIQCSKASVLLLRHNNALDTVPEKFLQGFEALKVLDLGETSIRSLPHSLFQLRDLRVLDLSGTCIANLPRGIENLSELRDLNLDKTCELKSIQPGIISKLSCLESLSTCNGGLRFRLKGEEDGQATFEELKSSFNRIHYLNISLNGIPWEKSEDLSWINRMSHLQLCLFQAQGSFAGLKSLSIRNCPTSLGRGGGCAARCDLLPNLEELHLHNPKNLNSISELAGHLGLRFHSLRSLKVGYCDQMKHLLSCGDFIQTLPNLEVIKVTDCVNLEKLFNNESGQNISPDPMVPKLRILQLENLPEFKTLCRHKETWPCLEQVDVWECKGLRRLPLTNQNAGTIKEIKGESEWWDALEWDDDQTKTTLLPFFHPLSLGEIRALADVRTSDWVENCMRHIWPRLLATAGHLTPKDGGFLLYSGEEFSGYMRNEAMSSTRSGRHRRLSSSSSVPSNSLLKSVKEPPHNIFPSKDEFLRLVAVLAIASSVAVCCNIFFTLINRQPKPFCDSHNSHSPDSISDFCEPCPSNGECNQGKLECVRGYRKRGKLCVEDGDINETAKKLLKWIEIHLCEAQAQFLCDGLGAVWVREDDILKELDGHDLVQNVGLDNGTFMYTKQRAMDAVGRLLETRTDPHGIKELKCPDSLAEHYKPVASLPVVSLIGCTVLFWKVRQRQYISSRIEELYHQVCEILEDNALLSKRENGECEPWVVASRLRDHLLLSRERKNPVLWKKVEELVQEDSRVDRYPKLVKGESKVVWEWQVEGSLSSSKVRKKVEANKLKSTEGFSINSDQLHRTLKAGLEMNSEGLVISCTSVLFLGPVNG</sequence>
<keyword evidence="9" id="KW-0067">ATP-binding</keyword>
<reference evidence="16 17" key="1">
    <citation type="journal article" date="2016" name="G3 (Bethesda)">
        <title>First Draft Assembly and Annotation of the Genome of a California Endemic Oak Quercus lobata Nee (Fagaceae).</title>
        <authorList>
            <person name="Sork V.L."/>
            <person name="Fitz-Gibbon S.T."/>
            <person name="Puiu D."/>
            <person name="Crepeau M."/>
            <person name="Gugger P.F."/>
            <person name="Sherman R."/>
            <person name="Stevens K."/>
            <person name="Langley C.H."/>
            <person name="Pellegrini M."/>
            <person name="Salzberg S.L."/>
        </authorList>
    </citation>
    <scope>NUCLEOTIDE SEQUENCE [LARGE SCALE GENOMIC DNA]</scope>
    <source>
        <strain evidence="16 17">cv. SW786</strain>
    </source>
</reference>
<dbReference type="Proteomes" id="UP000594261">
    <property type="component" value="Chromosome 12"/>
</dbReference>
<dbReference type="PANTHER" id="PTHR33463">
    <property type="entry name" value="NB-ARC DOMAIN-CONTAINING PROTEIN-RELATED"/>
    <property type="match status" value="1"/>
</dbReference>
<dbReference type="Pfam" id="PF23598">
    <property type="entry name" value="LRR_14"/>
    <property type="match status" value="1"/>
</dbReference>
<dbReference type="Pfam" id="PF23559">
    <property type="entry name" value="WHD_DRP"/>
    <property type="match status" value="1"/>
</dbReference>
<evidence type="ECO:0000256" key="7">
    <source>
        <dbReference type="ARBA" id="ARBA00022741"/>
    </source>
</evidence>
<dbReference type="InterPro" id="IPR003593">
    <property type="entry name" value="AAA+_ATPase"/>
</dbReference>
<dbReference type="Gene3D" id="3.40.50.300">
    <property type="entry name" value="P-loop containing nucleotide triphosphate hydrolases"/>
    <property type="match status" value="1"/>
</dbReference>
<dbReference type="InterPro" id="IPR042197">
    <property type="entry name" value="Apaf_helical"/>
</dbReference>
<keyword evidence="5" id="KW-0812">Transmembrane</keyword>
<feature type="region of interest" description="Disordered" evidence="14">
    <location>
        <begin position="965"/>
        <end position="986"/>
    </location>
</feature>
<keyword evidence="11" id="KW-0472">Membrane</keyword>
<accession>A0A7N2RE78</accession>
<evidence type="ECO:0000256" key="14">
    <source>
        <dbReference type="SAM" id="MobiDB-lite"/>
    </source>
</evidence>
<keyword evidence="12" id="KW-0539">Nucleus</keyword>
<dbReference type="EnsemblPlants" id="QL12p007057:mrna">
    <property type="protein sequence ID" value="QL12p007057:mrna"/>
    <property type="gene ID" value="QL12p007057"/>
</dbReference>
<dbReference type="GO" id="GO:0005637">
    <property type="term" value="C:nuclear inner membrane"/>
    <property type="evidence" value="ECO:0007669"/>
    <property type="project" value="UniProtKB-SubCell"/>
</dbReference>
<dbReference type="InterPro" id="IPR050905">
    <property type="entry name" value="Plant_NBS-LRR"/>
</dbReference>
<feature type="coiled-coil region" evidence="13">
    <location>
        <begin position="37"/>
        <end position="64"/>
    </location>
</feature>
<dbReference type="GO" id="GO:0005524">
    <property type="term" value="F:ATP binding"/>
    <property type="evidence" value="ECO:0007669"/>
    <property type="project" value="UniProtKB-KW"/>
</dbReference>
<dbReference type="InterPro" id="IPR041885">
    <property type="entry name" value="MAN1_winged_helix_dom"/>
</dbReference>
<reference evidence="16" key="2">
    <citation type="submission" date="2021-01" db="UniProtKB">
        <authorList>
            <consortium name="EnsemblPlants"/>
        </authorList>
    </citation>
    <scope>IDENTIFICATION</scope>
</reference>
<evidence type="ECO:0000313" key="17">
    <source>
        <dbReference type="Proteomes" id="UP000594261"/>
    </source>
</evidence>
<dbReference type="Pfam" id="PF09402">
    <property type="entry name" value="MSC"/>
    <property type="match status" value="1"/>
</dbReference>
<dbReference type="InParanoid" id="A0A7N2RE78"/>
<evidence type="ECO:0000256" key="6">
    <source>
        <dbReference type="ARBA" id="ARBA00022737"/>
    </source>
</evidence>
<dbReference type="Gene3D" id="1.10.10.1180">
    <property type="entry name" value="MAN1, winged-helix domain"/>
    <property type="match status" value="1"/>
</dbReference>
<dbReference type="FunFam" id="3.40.50.300:FF:001091">
    <property type="entry name" value="Probable disease resistance protein At1g61300"/>
    <property type="match status" value="1"/>
</dbReference>
<feature type="domain" description="AAA+ ATPase" evidence="15">
    <location>
        <begin position="175"/>
        <end position="314"/>
    </location>
</feature>
<dbReference type="Pfam" id="PF00931">
    <property type="entry name" value="NB-ARC"/>
    <property type="match status" value="1"/>
</dbReference>
<evidence type="ECO:0000256" key="1">
    <source>
        <dbReference type="ARBA" id="ARBA00004540"/>
    </source>
</evidence>
<dbReference type="CDD" id="cd00945">
    <property type="entry name" value="Aldolase_Class_I"/>
    <property type="match status" value="1"/>
</dbReference>
<dbReference type="Gene3D" id="1.10.8.430">
    <property type="entry name" value="Helical domain of apoptotic protease-activating factors"/>
    <property type="match status" value="1"/>
</dbReference>
<dbReference type="InterPro" id="IPR058922">
    <property type="entry name" value="WHD_DRP"/>
</dbReference>
<evidence type="ECO:0000259" key="15">
    <source>
        <dbReference type="SMART" id="SM00382"/>
    </source>
</evidence>
<dbReference type="Gene3D" id="1.10.10.10">
    <property type="entry name" value="Winged helix-like DNA-binding domain superfamily/Winged helix DNA-binding domain"/>
    <property type="match status" value="1"/>
</dbReference>
<dbReference type="InterPro" id="IPR018996">
    <property type="entry name" value="Man1/Src1-like_C"/>
</dbReference>
<dbReference type="FunFam" id="1.10.10.10:FF:000322">
    <property type="entry name" value="Probable disease resistance protein At1g63360"/>
    <property type="match status" value="1"/>
</dbReference>
<keyword evidence="7" id="KW-0547">Nucleotide-binding</keyword>
<evidence type="ECO:0000256" key="3">
    <source>
        <dbReference type="ARBA" id="ARBA00022553"/>
    </source>
</evidence>
<evidence type="ECO:0000313" key="16">
    <source>
        <dbReference type="EnsemblPlants" id="QL12p007057:mrna"/>
    </source>
</evidence>
<keyword evidence="13" id="KW-0175">Coiled coil</keyword>
<dbReference type="SMART" id="SM00382">
    <property type="entry name" value="AAA"/>
    <property type="match status" value="1"/>
</dbReference>
<dbReference type="SUPFAM" id="SSF52058">
    <property type="entry name" value="L domain-like"/>
    <property type="match status" value="1"/>
</dbReference>
<dbReference type="InterPro" id="IPR055414">
    <property type="entry name" value="LRR_R13L4/SHOC2-like"/>
</dbReference>
<proteinExistence type="inferred from homology"/>
<evidence type="ECO:0000256" key="9">
    <source>
        <dbReference type="ARBA" id="ARBA00022840"/>
    </source>
</evidence>
<dbReference type="InterPro" id="IPR032675">
    <property type="entry name" value="LRR_dom_sf"/>
</dbReference>
<feature type="compositionally biased region" description="Low complexity" evidence="14">
    <location>
        <begin position="975"/>
        <end position="986"/>
    </location>
</feature>
<keyword evidence="6" id="KW-0677">Repeat</keyword>
<dbReference type="InterPro" id="IPR027417">
    <property type="entry name" value="P-loop_NTPase"/>
</dbReference>
<dbReference type="EMBL" id="LRBV02000012">
    <property type="status" value="NOT_ANNOTATED_CDS"/>
    <property type="molecule type" value="Genomic_DNA"/>
</dbReference>
<organism evidence="16 17">
    <name type="scientific">Quercus lobata</name>
    <name type="common">Valley oak</name>
    <dbReference type="NCBI Taxonomy" id="97700"/>
    <lineage>
        <taxon>Eukaryota</taxon>
        <taxon>Viridiplantae</taxon>
        <taxon>Streptophyta</taxon>
        <taxon>Embryophyta</taxon>
        <taxon>Tracheophyta</taxon>
        <taxon>Spermatophyta</taxon>
        <taxon>Magnoliopsida</taxon>
        <taxon>eudicotyledons</taxon>
        <taxon>Gunneridae</taxon>
        <taxon>Pentapetalae</taxon>
        <taxon>rosids</taxon>
        <taxon>fabids</taxon>
        <taxon>Fagales</taxon>
        <taxon>Fagaceae</taxon>
        <taxon>Quercus</taxon>
    </lineage>
</organism>
<keyword evidence="17" id="KW-1185">Reference proteome</keyword>
<dbReference type="GO" id="GO:0006952">
    <property type="term" value="P:defense response"/>
    <property type="evidence" value="ECO:0007669"/>
    <property type="project" value="UniProtKB-KW"/>
</dbReference>
<dbReference type="GO" id="GO:0043531">
    <property type="term" value="F:ADP binding"/>
    <property type="evidence" value="ECO:0007669"/>
    <property type="project" value="InterPro"/>
</dbReference>
<dbReference type="InterPro" id="IPR002182">
    <property type="entry name" value="NB-ARC"/>
</dbReference>
<evidence type="ECO:0000256" key="12">
    <source>
        <dbReference type="ARBA" id="ARBA00023242"/>
    </source>
</evidence>
<keyword evidence="4" id="KW-0433">Leucine-rich repeat</keyword>
<evidence type="ECO:0000256" key="10">
    <source>
        <dbReference type="ARBA" id="ARBA00022989"/>
    </source>
</evidence>
<evidence type="ECO:0000256" key="13">
    <source>
        <dbReference type="SAM" id="Coils"/>
    </source>
</evidence>
<evidence type="ECO:0000256" key="4">
    <source>
        <dbReference type="ARBA" id="ARBA00022614"/>
    </source>
</evidence>
<dbReference type="Gene3D" id="3.80.10.10">
    <property type="entry name" value="Ribonuclease Inhibitor"/>
    <property type="match status" value="2"/>
</dbReference>
<comment type="similarity">
    <text evidence="2">Belongs to the disease resistance NB-LRR family.</text>
</comment>
<evidence type="ECO:0000256" key="11">
    <source>
        <dbReference type="ARBA" id="ARBA00023136"/>
    </source>
</evidence>
<evidence type="ECO:0000256" key="5">
    <source>
        <dbReference type="ARBA" id="ARBA00022692"/>
    </source>
</evidence>
<keyword evidence="8" id="KW-0611">Plant defense</keyword>
<keyword evidence="3" id="KW-0597">Phosphoprotein</keyword>
<dbReference type="PANTHER" id="PTHR33463:SF202">
    <property type="entry name" value="NB-ARC DOMAIN-CONTAINING PROTEIN"/>
    <property type="match status" value="1"/>
</dbReference>
<dbReference type="Pfam" id="PF23247">
    <property type="entry name" value="LRR_RPS2"/>
    <property type="match status" value="1"/>
</dbReference>
<dbReference type="InterPro" id="IPR036388">
    <property type="entry name" value="WH-like_DNA-bd_sf"/>
</dbReference>
<protein>
    <recommendedName>
        <fullName evidence="15">AAA+ ATPase domain-containing protein</fullName>
    </recommendedName>
</protein>
<evidence type="ECO:0000256" key="2">
    <source>
        <dbReference type="ARBA" id="ARBA00008894"/>
    </source>
</evidence>
<evidence type="ECO:0000256" key="8">
    <source>
        <dbReference type="ARBA" id="ARBA00022821"/>
    </source>
</evidence>
<name>A0A7N2RE78_QUELO</name>
<dbReference type="PRINTS" id="PR00364">
    <property type="entry name" value="DISEASERSIST"/>
</dbReference>
<dbReference type="FunCoup" id="A0A7N2RE78">
    <property type="interactions" value="18"/>
</dbReference>
<dbReference type="Gramene" id="QL12p007057:mrna">
    <property type="protein sequence ID" value="QL12p007057:mrna"/>
    <property type="gene ID" value="QL12p007057"/>
</dbReference>
<dbReference type="SUPFAM" id="SSF52540">
    <property type="entry name" value="P-loop containing nucleoside triphosphate hydrolases"/>
    <property type="match status" value="1"/>
</dbReference>
<keyword evidence="10" id="KW-1133">Transmembrane helix</keyword>
<comment type="subcellular location">
    <subcellularLocation>
        <location evidence="1">Nucleus inner membrane</location>
    </subcellularLocation>
</comment>